<name>A0A8C4Z8K7_GADMO</name>
<proteinExistence type="predicted"/>
<protein>
    <submittedName>
        <fullName evidence="2">Si:dkey-87o1.2</fullName>
    </submittedName>
</protein>
<accession>A0A8C4Z8K7</accession>
<dbReference type="OMA" id="RNQMVES"/>
<keyword evidence="3" id="KW-1185">Reference proteome</keyword>
<organism evidence="2 3">
    <name type="scientific">Gadus morhua</name>
    <name type="common">Atlantic cod</name>
    <dbReference type="NCBI Taxonomy" id="8049"/>
    <lineage>
        <taxon>Eukaryota</taxon>
        <taxon>Metazoa</taxon>
        <taxon>Chordata</taxon>
        <taxon>Craniata</taxon>
        <taxon>Vertebrata</taxon>
        <taxon>Euteleostomi</taxon>
        <taxon>Actinopterygii</taxon>
        <taxon>Neopterygii</taxon>
        <taxon>Teleostei</taxon>
        <taxon>Neoteleostei</taxon>
        <taxon>Acanthomorphata</taxon>
        <taxon>Zeiogadaria</taxon>
        <taxon>Gadariae</taxon>
        <taxon>Gadiformes</taxon>
        <taxon>Gadoidei</taxon>
        <taxon>Gadidae</taxon>
        <taxon>Gadus</taxon>
    </lineage>
</organism>
<keyword evidence="1" id="KW-0175">Coiled coil</keyword>
<feature type="coiled-coil region" evidence="1">
    <location>
        <begin position="29"/>
        <end position="77"/>
    </location>
</feature>
<dbReference type="Proteomes" id="UP000694546">
    <property type="component" value="Chromosome 11"/>
</dbReference>
<feature type="coiled-coil region" evidence="1">
    <location>
        <begin position="106"/>
        <end position="133"/>
    </location>
</feature>
<evidence type="ECO:0000256" key="1">
    <source>
        <dbReference type="SAM" id="Coils"/>
    </source>
</evidence>
<reference evidence="2" key="2">
    <citation type="submission" date="2025-09" db="UniProtKB">
        <authorList>
            <consortium name="Ensembl"/>
        </authorList>
    </citation>
    <scope>IDENTIFICATION</scope>
</reference>
<dbReference type="Ensembl" id="ENSGMOT00000008828.2">
    <property type="protein sequence ID" value="ENSGMOP00000008587.2"/>
    <property type="gene ID" value="ENSGMOG00000008021.2"/>
</dbReference>
<evidence type="ECO:0000313" key="2">
    <source>
        <dbReference type="Ensembl" id="ENSGMOP00000008587.2"/>
    </source>
</evidence>
<dbReference type="AlphaFoldDB" id="A0A8C4Z8K7"/>
<evidence type="ECO:0000313" key="3">
    <source>
        <dbReference type="Proteomes" id="UP000694546"/>
    </source>
</evidence>
<dbReference type="GeneTree" id="ENSGT00390000015721"/>
<sequence length="162" mass="18367">MKIVPVMAFLSVSVMVVMIYQAVRQELELRSLKARMLETSAELKQKEHAIIQEKNTIQDLNKLLDPLTKQKDQLNKNKLDLSRSVAQMTNSLVICNTDKEVAERNKADGTKALAEVNAEKNKAEEQIKILQLQILDRDKAICTFVDETKEEGRKLCSIAKAK</sequence>
<reference evidence="2" key="1">
    <citation type="submission" date="2025-08" db="UniProtKB">
        <authorList>
            <consortium name="Ensembl"/>
        </authorList>
    </citation>
    <scope>IDENTIFICATION</scope>
</reference>